<protein>
    <submittedName>
        <fullName evidence="1">Uncharacterized protein</fullName>
    </submittedName>
</protein>
<dbReference type="AlphaFoldDB" id="A0A0A9DD20"/>
<evidence type="ECO:0000313" key="1">
    <source>
        <dbReference type="EMBL" id="JAD85726.1"/>
    </source>
</evidence>
<accession>A0A0A9DD20</accession>
<organism evidence="1">
    <name type="scientific">Arundo donax</name>
    <name type="common">Giant reed</name>
    <name type="synonym">Donax arundinaceus</name>
    <dbReference type="NCBI Taxonomy" id="35708"/>
    <lineage>
        <taxon>Eukaryota</taxon>
        <taxon>Viridiplantae</taxon>
        <taxon>Streptophyta</taxon>
        <taxon>Embryophyta</taxon>
        <taxon>Tracheophyta</taxon>
        <taxon>Spermatophyta</taxon>
        <taxon>Magnoliopsida</taxon>
        <taxon>Liliopsida</taxon>
        <taxon>Poales</taxon>
        <taxon>Poaceae</taxon>
        <taxon>PACMAD clade</taxon>
        <taxon>Arundinoideae</taxon>
        <taxon>Arundineae</taxon>
        <taxon>Arundo</taxon>
    </lineage>
</organism>
<reference evidence="1" key="1">
    <citation type="submission" date="2014-09" db="EMBL/GenBank/DDBJ databases">
        <authorList>
            <person name="Magalhaes I.L.F."/>
            <person name="Oliveira U."/>
            <person name="Santos F.R."/>
            <person name="Vidigal T.H.D.A."/>
            <person name="Brescovit A.D."/>
            <person name="Santos A.J."/>
        </authorList>
    </citation>
    <scope>NUCLEOTIDE SEQUENCE</scope>
    <source>
        <tissue evidence="1">Shoot tissue taken approximately 20 cm above the soil surface</tissue>
    </source>
</reference>
<proteinExistence type="predicted"/>
<name>A0A0A9DD20_ARUDO</name>
<sequence>MTDLQREKNVLPGASSGPRTATIALIRWPIPCLRSTYPFSSKRRISIARKSVP</sequence>
<dbReference type="EMBL" id="GBRH01212169">
    <property type="protein sequence ID" value="JAD85726.1"/>
    <property type="molecule type" value="Transcribed_RNA"/>
</dbReference>
<reference evidence="1" key="2">
    <citation type="journal article" date="2015" name="Data Brief">
        <title>Shoot transcriptome of the giant reed, Arundo donax.</title>
        <authorList>
            <person name="Barrero R.A."/>
            <person name="Guerrero F.D."/>
            <person name="Moolhuijzen P."/>
            <person name="Goolsby J.A."/>
            <person name="Tidwell J."/>
            <person name="Bellgard S.E."/>
            <person name="Bellgard M.I."/>
        </authorList>
    </citation>
    <scope>NUCLEOTIDE SEQUENCE</scope>
    <source>
        <tissue evidence="1">Shoot tissue taken approximately 20 cm above the soil surface</tissue>
    </source>
</reference>